<dbReference type="RefSeq" id="WP_271870250.1">
    <property type="nucleotide sequence ID" value="NZ_JAOTGU010000010.1"/>
</dbReference>
<dbReference type="AlphaFoldDB" id="A0A9X3W9I5"/>
<comment type="caution">
    <text evidence="1">The sequence shown here is derived from an EMBL/GenBank/DDBJ whole genome shotgun (WGS) entry which is preliminary data.</text>
</comment>
<proteinExistence type="predicted"/>
<organism evidence="1 2">
    <name type="scientific">Lactobacillus amylovorus</name>
    <dbReference type="NCBI Taxonomy" id="1604"/>
    <lineage>
        <taxon>Bacteria</taxon>
        <taxon>Bacillati</taxon>
        <taxon>Bacillota</taxon>
        <taxon>Bacilli</taxon>
        <taxon>Lactobacillales</taxon>
        <taxon>Lactobacillaceae</taxon>
        <taxon>Lactobacillus</taxon>
    </lineage>
</organism>
<evidence type="ECO:0000313" key="1">
    <source>
        <dbReference type="EMBL" id="MDB6262371.1"/>
    </source>
</evidence>
<dbReference type="Proteomes" id="UP001143700">
    <property type="component" value="Unassembled WGS sequence"/>
</dbReference>
<reference evidence="1" key="1">
    <citation type="journal article" date="2022" name="Microorganisms">
        <title>Antibiotic Susceptibility, Resistance Gene Determinants and Corresponding Genomic Regions in Lactobacillus amylovorus Isolates Derived from Wild Boars and Domestic Pigs.</title>
        <authorList>
            <person name="Moravkova M."/>
            <person name="Kostovova I."/>
            <person name="Kavanova K."/>
            <person name="Pechar R."/>
            <person name="Stanek S."/>
            <person name="Brychta A."/>
            <person name="Zeman M."/>
            <person name="Kubasova T."/>
        </authorList>
    </citation>
    <scope>NUCLEOTIDE SEQUENCE</scope>
    <source>
        <strain evidence="1">M356A</strain>
    </source>
</reference>
<gene>
    <name evidence="1" type="ORF">ODV15_07390</name>
</gene>
<protein>
    <submittedName>
        <fullName evidence="1">Uncharacterized protein</fullName>
    </submittedName>
</protein>
<reference evidence="1" key="2">
    <citation type="submission" date="2022-10" db="EMBL/GenBank/DDBJ databases">
        <authorList>
            <person name="Kostovova I."/>
            <person name="Moravkova M."/>
            <person name="Pechar R."/>
        </authorList>
    </citation>
    <scope>NUCLEOTIDE SEQUENCE</scope>
    <source>
        <strain evidence="1">M356A</strain>
    </source>
</reference>
<dbReference type="EMBL" id="JAOTGU010000010">
    <property type="protein sequence ID" value="MDB6262371.1"/>
    <property type="molecule type" value="Genomic_DNA"/>
</dbReference>
<sequence length="65" mass="7637">MHMHLHLFKSKKKKEQISRYVRLSNSNIYGAGGPKQSFRMLAPNMPVQKRLSLIHFQNINKSNEK</sequence>
<accession>A0A9X3W9I5</accession>
<name>A0A9X3W9I5_LACAM</name>
<evidence type="ECO:0000313" key="2">
    <source>
        <dbReference type="Proteomes" id="UP001143700"/>
    </source>
</evidence>